<dbReference type="Gene3D" id="1.25.40.10">
    <property type="entry name" value="Tetratricopeptide repeat domain"/>
    <property type="match status" value="1"/>
</dbReference>
<accession>A0A9P5RVM0</accession>
<protein>
    <recommendedName>
        <fullName evidence="4">Sel1 repeat family protein</fullName>
    </recommendedName>
</protein>
<dbReference type="SUPFAM" id="SSF81901">
    <property type="entry name" value="HCP-like"/>
    <property type="match status" value="1"/>
</dbReference>
<dbReference type="OrthoDB" id="2384430at2759"/>
<comment type="similarity">
    <text evidence="1">Belongs to the sel-1 family.</text>
</comment>
<dbReference type="PANTHER" id="PTHR11102">
    <property type="entry name" value="SEL-1-LIKE PROTEIN"/>
    <property type="match status" value="1"/>
</dbReference>
<sequence>MIARQNYAPAQNGLGILYQYGLGVLRNHTSALEWSFKAAEQGNAMAQNHLGRLYKQGQGVAQVGISRICSCAK</sequence>
<organism evidence="2 3">
    <name type="scientific">Linnemannia schmuckeri</name>
    <dbReference type="NCBI Taxonomy" id="64567"/>
    <lineage>
        <taxon>Eukaryota</taxon>
        <taxon>Fungi</taxon>
        <taxon>Fungi incertae sedis</taxon>
        <taxon>Mucoromycota</taxon>
        <taxon>Mortierellomycotina</taxon>
        <taxon>Mortierellomycetes</taxon>
        <taxon>Mortierellales</taxon>
        <taxon>Mortierellaceae</taxon>
        <taxon>Linnemannia</taxon>
    </lineage>
</organism>
<comment type="caution">
    <text evidence="2">The sequence shown here is derived from an EMBL/GenBank/DDBJ whole genome shotgun (WGS) entry which is preliminary data.</text>
</comment>
<dbReference type="PANTHER" id="PTHR11102:SF160">
    <property type="entry name" value="ERAD-ASSOCIATED E3 UBIQUITIN-PROTEIN LIGASE COMPONENT HRD3"/>
    <property type="match status" value="1"/>
</dbReference>
<evidence type="ECO:0000313" key="3">
    <source>
        <dbReference type="Proteomes" id="UP000748756"/>
    </source>
</evidence>
<dbReference type="SMART" id="SM00671">
    <property type="entry name" value="SEL1"/>
    <property type="match status" value="1"/>
</dbReference>
<dbReference type="Proteomes" id="UP000748756">
    <property type="component" value="Unassembled WGS sequence"/>
</dbReference>
<dbReference type="InterPro" id="IPR050767">
    <property type="entry name" value="Sel1_AlgK"/>
</dbReference>
<name>A0A9P5RVM0_9FUNG</name>
<gene>
    <name evidence="2" type="ORF">BG015_011786</name>
</gene>
<keyword evidence="3" id="KW-1185">Reference proteome</keyword>
<proteinExistence type="inferred from homology"/>
<evidence type="ECO:0000256" key="1">
    <source>
        <dbReference type="ARBA" id="ARBA00038101"/>
    </source>
</evidence>
<evidence type="ECO:0008006" key="4">
    <source>
        <dbReference type="Google" id="ProtNLM"/>
    </source>
</evidence>
<reference evidence="2" key="1">
    <citation type="journal article" date="2020" name="Fungal Divers.">
        <title>Resolving the Mortierellaceae phylogeny through synthesis of multi-gene phylogenetics and phylogenomics.</title>
        <authorList>
            <person name="Vandepol N."/>
            <person name="Liber J."/>
            <person name="Desiro A."/>
            <person name="Na H."/>
            <person name="Kennedy M."/>
            <person name="Barry K."/>
            <person name="Grigoriev I.V."/>
            <person name="Miller A.N."/>
            <person name="O'Donnell K."/>
            <person name="Stajich J.E."/>
            <person name="Bonito G."/>
        </authorList>
    </citation>
    <scope>NUCLEOTIDE SEQUENCE</scope>
    <source>
        <strain evidence="2">NRRL 6426</strain>
    </source>
</reference>
<dbReference type="AlphaFoldDB" id="A0A9P5RVM0"/>
<dbReference type="EMBL" id="JAAAUQ010000937">
    <property type="protein sequence ID" value="KAF9145772.1"/>
    <property type="molecule type" value="Genomic_DNA"/>
</dbReference>
<dbReference type="InterPro" id="IPR006597">
    <property type="entry name" value="Sel1-like"/>
</dbReference>
<dbReference type="Pfam" id="PF08238">
    <property type="entry name" value="Sel1"/>
    <property type="match status" value="2"/>
</dbReference>
<evidence type="ECO:0000313" key="2">
    <source>
        <dbReference type="EMBL" id="KAF9145772.1"/>
    </source>
</evidence>
<dbReference type="InterPro" id="IPR011990">
    <property type="entry name" value="TPR-like_helical_dom_sf"/>
</dbReference>